<dbReference type="Proteomes" id="UP001221757">
    <property type="component" value="Unassembled WGS sequence"/>
</dbReference>
<evidence type="ECO:0000313" key="1">
    <source>
        <dbReference type="EMBL" id="KAJ7677646.1"/>
    </source>
</evidence>
<dbReference type="EMBL" id="JARKIE010000136">
    <property type="protein sequence ID" value="KAJ7677646.1"/>
    <property type="molecule type" value="Genomic_DNA"/>
</dbReference>
<protein>
    <submittedName>
        <fullName evidence="1">Uncharacterized protein</fullName>
    </submittedName>
</protein>
<organism evidence="1 2">
    <name type="scientific">Mycena rosella</name>
    <name type="common">Pink bonnet</name>
    <name type="synonym">Agaricus rosellus</name>
    <dbReference type="NCBI Taxonomy" id="1033263"/>
    <lineage>
        <taxon>Eukaryota</taxon>
        <taxon>Fungi</taxon>
        <taxon>Dikarya</taxon>
        <taxon>Basidiomycota</taxon>
        <taxon>Agaricomycotina</taxon>
        <taxon>Agaricomycetes</taxon>
        <taxon>Agaricomycetidae</taxon>
        <taxon>Agaricales</taxon>
        <taxon>Marasmiineae</taxon>
        <taxon>Mycenaceae</taxon>
        <taxon>Mycena</taxon>
    </lineage>
</organism>
<dbReference type="AlphaFoldDB" id="A0AAD7GCF6"/>
<keyword evidence="2" id="KW-1185">Reference proteome</keyword>
<sequence length="153" mass="17305">MRDDGEDVSPNGAFRSGLWYMSLDGLITRDYNYIIENQEPADPHKMLEGETLDPCDWPMIAASTLPHLALYLPLCDDLEPLLKKCQGGGRRKQISPIYFAIEGSEKICKTITEAELEFNQVGDYWGKIFATHSYEKAEQHAKDFFQAPSPDST</sequence>
<name>A0AAD7GCF6_MYCRO</name>
<evidence type="ECO:0000313" key="2">
    <source>
        <dbReference type="Proteomes" id="UP001221757"/>
    </source>
</evidence>
<comment type="caution">
    <text evidence="1">The sequence shown here is derived from an EMBL/GenBank/DDBJ whole genome shotgun (WGS) entry which is preliminary data.</text>
</comment>
<reference evidence="1" key="1">
    <citation type="submission" date="2023-03" db="EMBL/GenBank/DDBJ databases">
        <title>Massive genome expansion in bonnet fungi (Mycena s.s.) driven by repeated elements and novel gene families across ecological guilds.</title>
        <authorList>
            <consortium name="Lawrence Berkeley National Laboratory"/>
            <person name="Harder C.B."/>
            <person name="Miyauchi S."/>
            <person name="Viragh M."/>
            <person name="Kuo A."/>
            <person name="Thoen E."/>
            <person name="Andreopoulos B."/>
            <person name="Lu D."/>
            <person name="Skrede I."/>
            <person name="Drula E."/>
            <person name="Henrissat B."/>
            <person name="Morin E."/>
            <person name="Kohler A."/>
            <person name="Barry K."/>
            <person name="LaButti K."/>
            <person name="Morin E."/>
            <person name="Salamov A."/>
            <person name="Lipzen A."/>
            <person name="Mereny Z."/>
            <person name="Hegedus B."/>
            <person name="Baldrian P."/>
            <person name="Stursova M."/>
            <person name="Weitz H."/>
            <person name="Taylor A."/>
            <person name="Grigoriev I.V."/>
            <person name="Nagy L.G."/>
            <person name="Martin F."/>
            <person name="Kauserud H."/>
        </authorList>
    </citation>
    <scope>NUCLEOTIDE SEQUENCE</scope>
    <source>
        <strain evidence="1">CBHHK067</strain>
    </source>
</reference>
<proteinExistence type="predicted"/>
<gene>
    <name evidence="1" type="ORF">B0H17DRAFT_1206919</name>
</gene>
<accession>A0AAD7GCF6</accession>